<comment type="caution">
    <text evidence="4">The sequence shown here is derived from an EMBL/GenBank/DDBJ whole genome shotgun (WGS) entry which is preliminary data.</text>
</comment>
<dbReference type="PANTHER" id="PTHR11655">
    <property type="entry name" value="60S/50S RIBOSOMAL PROTEIN L6/L9"/>
    <property type="match status" value="1"/>
</dbReference>
<dbReference type="Gene3D" id="3.90.930.12">
    <property type="entry name" value="Ribosomal protein L6, alpha-beta domain"/>
    <property type="match status" value="2"/>
</dbReference>
<reference evidence="4" key="1">
    <citation type="submission" date="2020-12" db="EMBL/GenBank/DDBJ databases">
        <authorList>
            <consortium name="Molecular Ecology Group"/>
        </authorList>
    </citation>
    <scope>NUCLEOTIDE SEQUENCE</scope>
    <source>
        <strain evidence="4">TBG_1078</strain>
    </source>
</reference>
<dbReference type="GO" id="GO:0019843">
    <property type="term" value="F:rRNA binding"/>
    <property type="evidence" value="ECO:0007669"/>
    <property type="project" value="InterPro"/>
</dbReference>
<dbReference type="Proteomes" id="UP000645828">
    <property type="component" value="Unassembled WGS sequence"/>
</dbReference>
<comment type="similarity">
    <text evidence="1">Belongs to the universal ribosomal protein uL6 family.</text>
</comment>
<keyword evidence="2" id="KW-0689">Ribosomal protein</keyword>
<gene>
    <name evidence="4" type="ORF">NYPRO_LOCUS22324</name>
</gene>
<dbReference type="AlphaFoldDB" id="A0A811ZLQ3"/>
<proteinExistence type="inferred from homology"/>
<evidence type="ECO:0000256" key="1">
    <source>
        <dbReference type="ARBA" id="ARBA00009356"/>
    </source>
</evidence>
<evidence type="ECO:0000256" key="3">
    <source>
        <dbReference type="ARBA" id="ARBA00023274"/>
    </source>
</evidence>
<evidence type="ECO:0000256" key="2">
    <source>
        <dbReference type="ARBA" id="ARBA00022980"/>
    </source>
</evidence>
<accession>A0A811ZLQ3</accession>
<evidence type="ECO:0000313" key="4">
    <source>
        <dbReference type="EMBL" id="CAD7689530.1"/>
    </source>
</evidence>
<dbReference type="InterPro" id="IPR036789">
    <property type="entry name" value="Ribosomal_uL6-like_a/b-dom_sf"/>
</dbReference>
<keyword evidence="3" id="KW-0687">Ribonucleoprotein</keyword>
<dbReference type="PANTHER" id="PTHR11655:SF46">
    <property type="entry name" value="LARGE RIBOSOMAL SUBUNIT PROTEIN UL6"/>
    <property type="match status" value="1"/>
</dbReference>
<keyword evidence="5" id="KW-1185">Reference proteome</keyword>
<dbReference type="GO" id="GO:0002181">
    <property type="term" value="P:cytoplasmic translation"/>
    <property type="evidence" value="ECO:0007669"/>
    <property type="project" value="TreeGrafter"/>
</dbReference>
<dbReference type="GO" id="GO:0003735">
    <property type="term" value="F:structural constituent of ribosome"/>
    <property type="evidence" value="ECO:0007669"/>
    <property type="project" value="InterPro"/>
</dbReference>
<dbReference type="InterPro" id="IPR000702">
    <property type="entry name" value="Ribosomal_uL6-like"/>
</dbReference>
<organism evidence="4 5">
    <name type="scientific">Nyctereutes procyonoides</name>
    <name type="common">Raccoon dog</name>
    <name type="synonym">Canis procyonoides</name>
    <dbReference type="NCBI Taxonomy" id="34880"/>
    <lineage>
        <taxon>Eukaryota</taxon>
        <taxon>Metazoa</taxon>
        <taxon>Chordata</taxon>
        <taxon>Craniata</taxon>
        <taxon>Vertebrata</taxon>
        <taxon>Euteleostomi</taxon>
        <taxon>Mammalia</taxon>
        <taxon>Eutheria</taxon>
        <taxon>Laurasiatheria</taxon>
        <taxon>Carnivora</taxon>
        <taxon>Caniformia</taxon>
        <taxon>Canidae</taxon>
        <taxon>Nyctereutes</taxon>
    </lineage>
</organism>
<evidence type="ECO:0000313" key="5">
    <source>
        <dbReference type="Proteomes" id="UP000645828"/>
    </source>
</evidence>
<sequence length="146" mass="16107">MKTILSSQTVNIPRDVDITLKGPTVIVKSPRGTLTRKELATVHTICSHVRNTINGVILGFCHQMRSVCAYFPINVVIQENSSLVEIQNFLGEKSICRVQMRPDVASSVSQAQKDEFILDGSDMEHASNSMANIYVSEKGSLQKADE</sequence>
<dbReference type="GO" id="GO:0022625">
    <property type="term" value="C:cytosolic large ribosomal subunit"/>
    <property type="evidence" value="ECO:0007669"/>
    <property type="project" value="TreeGrafter"/>
</dbReference>
<name>A0A811ZLQ3_NYCPR</name>
<dbReference type="EMBL" id="CAJHUB010000769">
    <property type="protein sequence ID" value="CAD7689530.1"/>
    <property type="molecule type" value="Genomic_DNA"/>
</dbReference>
<protein>
    <submittedName>
        <fullName evidence="4">(raccoon dog) hypothetical protein</fullName>
    </submittedName>
</protein>
<dbReference type="SUPFAM" id="SSF56053">
    <property type="entry name" value="Ribosomal protein L6"/>
    <property type="match status" value="2"/>
</dbReference>